<dbReference type="AlphaFoldDB" id="A0A1H8INP2"/>
<dbReference type="PANTHER" id="PTHR42885">
    <property type="entry name" value="HISTIDINOL-PHOSPHATE AMINOTRANSFERASE-RELATED"/>
    <property type="match status" value="1"/>
</dbReference>
<evidence type="ECO:0000256" key="6">
    <source>
        <dbReference type="ARBA" id="ARBA00022898"/>
    </source>
</evidence>
<dbReference type="Gene3D" id="3.90.1150.10">
    <property type="entry name" value="Aspartate Aminotransferase, domain 1"/>
    <property type="match status" value="1"/>
</dbReference>
<evidence type="ECO:0000256" key="8">
    <source>
        <dbReference type="ARBA" id="ARBA00029996"/>
    </source>
</evidence>
<name>A0A1H8INP2_9PROT</name>
<dbReference type="InterPro" id="IPR004839">
    <property type="entry name" value="Aminotransferase_I/II_large"/>
</dbReference>
<dbReference type="InterPro" id="IPR015422">
    <property type="entry name" value="PyrdxlP-dep_Trfase_small"/>
</dbReference>
<comment type="cofactor">
    <cofactor evidence="1">
        <name>pyridoxal 5'-phosphate</name>
        <dbReference type="ChEBI" id="CHEBI:597326"/>
    </cofactor>
</comment>
<evidence type="ECO:0000313" key="11">
    <source>
        <dbReference type="EMBL" id="SEN70333.1"/>
    </source>
</evidence>
<evidence type="ECO:0000256" key="1">
    <source>
        <dbReference type="ARBA" id="ARBA00001933"/>
    </source>
</evidence>
<feature type="domain" description="Aminotransferase class I/classII large" evidence="10">
    <location>
        <begin position="66"/>
        <end position="326"/>
    </location>
</feature>
<dbReference type="SUPFAM" id="SSF53383">
    <property type="entry name" value="PLP-dependent transferases"/>
    <property type="match status" value="1"/>
</dbReference>
<evidence type="ECO:0000256" key="7">
    <source>
        <dbReference type="ARBA" id="ARBA00023239"/>
    </source>
</evidence>
<evidence type="ECO:0000256" key="3">
    <source>
        <dbReference type="ARBA" id="ARBA00004953"/>
    </source>
</evidence>
<accession>A0A1H8INP2</accession>
<evidence type="ECO:0000256" key="5">
    <source>
        <dbReference type="ARBA" id="ARBA00022573"/>
    </source>
</evidence>
<evidence type="ECO:0000256" key="9">
    <source>
        <dbReference type="ARBA" id="ARBA00048531"/>
    </source>
</evidence>
<proteinExistence type="predicted"/>
<dbReference type="NCBIfam" id="TIGR01140">
    <property type="entry name" value="L_thr_O3P_dcar"/>
    <property type="match status" value="1"/>
</dbReference>
<evidence type="ECO:0000259" key="10">
    <source>
        <dbReference type="Pfam" id="PF00155"/>
    </source>
</evidence>
<dbReference type="Gene3D" id="3.40.640.10">
    <property type="entry name" value="Type I PLP-dependent aspartate aminotransferase-like (Major domain)"/>
    <property type="match status" value="1"/>
</dbReference>
<evidence type="ECO:0000313" key="12">
    <source>
        <dbReference type="Proteomes" id="UP000199459"/>
    </source>
</evidence>
<dbReference type="GO" id="GO:0048472">
    <property type="term" value="F:threonine-phosphate decarboxylase activity"/>
    <property type="evidence" value="ECO:0007669"/>
    <property type="project" value="UniProtKB-EC"/>
</dbReference>
<dbReference type="RefSeq" id="WP_245738969.1">
    <property type="nucleotide sequence ID" value="NZ_FOCP01000037.1"/>
</dbReference>
<dbReference type="CDD" id="cd00609">
    <property type="entry name" value="AAT_like"/>
    <property type="match status" value="1"/>
</dbReference>
<dbReference type="UniPathway" id="UPA00148"/>
<sequence>MNTQHPFDRKHGSGILHHGGRLREAAICFDIPMKQWLDLSTGINPNSWPVKIPPASTWSRLPEDIDELNAVACRYYGADALLPTAGSQAAIQILPQLRPSSRVGVLTPGYAEHAAMWRRFGHTVTPLAPEQISSVLPETDVLVLIHPNNPTGATFQTSQLMAWHKRLIESGGWLIVDEAYMDATPESSIVSYATKPGLIVLRSLGKFFGLAGARVGFVCAHSELLTALNHRLGPWAVSTPARWMAIQALLDSDWQHTARQFLQQAGRRLYLLLSQHGLRPDGGCAFFQWIRCENASELFEKLAYQGILVRLFDDPPSLRFGLPCTDSDWQRLDASLSNVLRTV</sequence>
<keyword evidence="7" id="KW-0456">Lyase</keyword>
<comment type="pathway">
    <text evidence="3">Cofactor biosynthesis; adenosylcobalamin biosynthesis.</text>
</comment>
<dbReference type="EC" id="4.1.1.81" evidence="4"/>
<dbReference type="GO" id="GO:0030170">
    <property type="term" value="F:pyridoxal phosphate binding"/>
    <property type="evidence" value="ECO:0007669"/>
    <property type="project" value="InterPro"/>
</dbReference>
<dbReference type="InterPro" id="IPR005860">
    <property type="entry name" value="CobD"/>
</dbReference>
<gene>
    <name evidence="11" type="ORF">SAMN05216325_13710</name>
</gene>
<reference evidence="11 12" key="1">
    <citation type="submission" date="2016-10" db="EMBL/GenBank/DDBJ databases">
        <authorList>
            <person name="de Groot N.N."/>
        </authorList>
    </citation>
    <scope>NUCLEOTIDE SEQUENCE [LARGE SCALE GENOMIC DNA]</scope>
    <source>
        <strain evidence="11 12">Nm22</strain>
    </source>
</reference>
<dbReference type="InterPro" id="IPR015421">
    <property type="entry name" value="PyrdxlP-dep_Trfase_major"/>
</dbReference>
<protein>
    <recommendedName>
        <fullName evidence="4">threonine-phosphate decarboxylase</fullName>
        <ecNumber evidence="4">4.1.1.81</ecNumber>
    </recommendedName>
    <alternativeName>
        <fullName evidence="8">L-threonine-O-3-phosphate decarboxylase</fullName>
    </alternativeName>
</protein>
<dbReference type="GO" id="GO:0009236">
    <property type="term" value="P:cobalamin biosynthetic process"/>
    <property type="evidence" value="ECO:0007669"/>
    <property type="project" value="UniProtKB-UniPathway"/>
</dbReference>
<dbReference type="Pfam" id="PF00155">
    <property type="entry name" value="Aminotran_1_2"/>
    <property type="match status" value="1"/>
</dbReference>
<dbReference type="InterPro" id="IPR004838">
    <property type="entry name" value="NHTrfase_class1_PyrdxlP-BS"/>
</dbReference>
<keyword evidence="5" id="KW-0169">Cobalamin biosynthesis</keyword>
<comment type="catalytic activity">
    <reaction evidence="9">
        <text>O-phospho-L-threonine + H(+) = (R)-1-aminopropan-2-yl phosphate + CO2</text>
        <dbReference type="Rhea" id="RHEA:11492"/>
        <dbReference type="ChEBI" id="CHEBI:15378"/>
        <dbReference type="ChEBI" id="CHEBI:16526"/>
        <dbReference type="ChEBI" id="CHEBI:58563"/>
        <dbReference type="ChEBI" id="CHEBI:58675"/>
        <dbReference type="EC" id="4.1.1.81"/>
    </reaction>
</comment>
<dbReference type="Proteomes" id="UP000199459">
    <property type="component" value="Unassembled WGS sequence"/>
</dbReference>
<keyword evidence="6" id="KW-0663">Pyridoxal phosphate</keyword>
<dbReference type="InterPro" id="IPR015424">
    <property type="entry name" value="PyrdxlP-dep_Trfase"/>
</dbReference>
<evidence type="ECO:0000256" key="4">
    <source>
        <dbReference type="ARBA" id="ARBA00012285"/>
    </source>
</evidence>
<dbReference type="PROSITE" id="PS00105">
    <property type="entry name" value="AA_TRANSFER_CLASS_1"/>
    <property type="match status" value="1"/>
</dbReference>
<evidence type="ECO:0000256" key="2">
    <source>
        <dbReference type="ARBA" id="ARBA00003444"/>
    </source>
</evidence>
<organism evidence="11 12">
    <name type="scientific">Nitrosomonas marina</name>
    <dbReference type="NCBI Taxonomy" id="917"/>
    <lineage>
        <taxon>Bacteria</taxon>
        <taxon>Pseudomonadati</taxon>
        <taxon>Pseudomonadota</taxon>
        <taxon>Betaproteobacteria</taxon>
        <taxon>Nitrosomonadales</taxon>
        <taxon>Nitrosomonadaceae</taxon>
        <taxon>Nitrosomonas</taxon>
    </lineage>
</organism>
<comment type="function">
    <text evidence="2">Decarboxylates L-threonine-O-3-phosphate to yield (R)-1-amino-2-propanol O-2-phosphate, the precursor for the linkage between the nucleotide loop and the corrin ring in cobalamin.</text>
</comment>
<dbReference type="EMBL" id="FOCP01000037">
    <property type="protein sequence ID" value="SEN70333.1"/>
    <property type="molecule type" value="Genomic_DNA"/>
</dbReference>
<dbReference type="PANTHER" id="PTHR42885:SF1">
    <property type="entry name" value="THREONINE-PHOSPHATE DECARBOXYLASE"/>
    <property type="match status" value="1"/>
</dbReference>